<proteinExistence type="predicted"/>
<evidence type="ECO:0000256" key="1">
    <source>
        <dbReference type="SAM" id="Phobius"/>
    </source>
</evidence>
<keyword evidence="3" id="KW-1185">Reference proteome</keyword>
<accession>A0A9X1NI90</accession>
<gene>
    <name evidence="2" type="ORF">LR394_22030</name>
</gene>
<dbReference type="RefSeq" id="WP_231444932.1">
    <property type="nucleotide sequence ID" value="NZ_JAJOMB010000012.1"/>
</dbReference>
<organism evidence="2 3">
    <name type="scientific">Kineosporia babensis</name>
    <dbReference type="NCBI Taxonomy" id="499548"/>
    <lineage>
        <taxon>Bacteria</taxon>
        <taxon>Bacillati</taxon>
        <taxon>Actinomycetota</taxon>
        <taxon>Actinomycetes</taxon>
        <taxon>Kineosporiales</taxon>
        <taxon>Kineosporiaceae</taxon>
        <taxon>Kineosporia</taxon>
    </lineage>
</organism>
<name>A0A9X1NI90_9ACTN</name>
<evidence type="ECO:0000313" key="2">
    <source>
        <dbReference type="EMBL" id="MCD5313593.1"/>
    </source>
</evidence>
<sequence length="129" mass="13988">MAVRAQTPRWLLSATAAATVALIGISPVYPAGPFFLTPAVLLAYWVNHRIVATRPASRFYPRAGLLGLLGLPLAAFALLTVIDIQRLTEDGWLMPALYFFANIATGAVLLVLLGLVDLGRWAMSRQQRA</sequence>
<evidence type="ECO:0000313" key="3">
    <source>
        <dbReference type="Proteomes" id="UP001138997"/>
    </source>
</evidence>
<feature type="transmembrane region" description="Helical" evidence="1">
    <location>
        <begin position="64"/>
        <end position="84"/>
    </location>
</feature>
<dbReference type="AlphaFoldDB" id="A0A9X1NI90"/>
<feature type="transmembrane region" description="Helical" evidence="1">
    <location>
        <begin position="96"/>
        <end position="118"/>
    </location>
</feature>
<dbReference type="EMBL" id="JAJOMB010000012">
    <property type="protein sequence ID" value="MCD5313593.1"/>
    <property type="molecule type" value="Genomic_DNA"/>
</dbReference>
<keyword evidence="1" id="KW-1133">Transmembrane helix</keyword>
<protein>
    <submittedName>
        <fullName evidence="2">Uncharacterized protein</fullName>
    </submittedName>
</protein>
<keyword evidence="1" id="KW-0812">Transmembrane</keyword>
<reference evidence="2" key="1">
    <citation type="submission" date="2021-11" db="EMBL/GenBank/DDBJ databases">
        <title>Streptomyces corallinus and Kineosporia corallina sp. nov., two new coral-derived marine actinobacteria.</title>
        <authorList>
            <person name="Buangrab K."/>
            <person name="Sutthacheep M."/>
            <person name="Yeemin T."/>
            <person name="Harunari E."/>
            <person name="Igarashi Y."/>
            <person name="Sripreechasak P."/>
            <person name="Kanchanasin P."/>
            <person name="Tanasupawat S."/>
            <person name="Phongsopitanun W."/>
        </authorList>
    </citation>
    <scope>NUCLEOTIDE SEQUENCE</scope>
    <source>
        <strain evidence="2">JCM 31032</strain>
    </source>
</reference>
<keyword evidence="1" id="KW-0472">Membrane</keyword>
<dbReference type="Proteomes" id="UP001138997">
    <property type="component" value="Unassembled WGS sequence"/>
</dbReference>
<comment type="caution">
    <text evidence="2">The sequence shown here is derived from an EMBL/GenBank/DDBJ whole genome shotgun (WGS) entry which is preliminary data.</text>
</comment>